<dbReference type="InterPro" id="IPR023313">
    <property type="entry name" value="UBQ-conjugating_AS"/>
</dbReference>
<dbReference type="PROSITE" id="PS00183">
    <property type="entry name" value="UBC_1"/>
    <property type="match status" value="1"/>
</dbReference>
<dbReference type="EC" id="2.3.2.23" evidence="1"/>
<keyword evidence="5 7" id="KW-0067">ATP-binding</keyword>
<feature type="active site" description="Glycyl thioester intermediate" evidence="6">
    <location>
        <position position="85"/>
    </location>
</feature>
<name>A0A9P6YE49_RHIOR</name>
<dbReference type="GO" id="GO:0061631">
    <property type="term" value="F:ubiquitin conjugating enzyme activity"/>
    <property type="evidence" value="ECO:0007669"/>
    <property type="project" value="UniProtKB-EC"/>
</dbReference>
<dbReference type="FunFam" id="3.10.110.10:FF:000060">
    <property type="entry name" value="Ubiquitin conjugating enzyme (UbcB)"/>
    <property type="match status" value="1"/>
</dbReference>
<keyword evidence="3 7" id="KW-0547">Nucleotide-binding</keyword>
<proteinExistence type="inferred from homology"/>
<sequence length="157" mass="17753">MALKRIQRELSELAKNAPSNISVDPIEDDIFHWNGLLLGPKDTPYQGGRFKLDILFSSDYPFKPPKIKFITKIYHPNIDDDGSICIDLLKPDIWKPATRLANVLLAIASLLENPNPDDALVASIAETYNKNRPKFNKIAKEYVEKASTQIHCTWSTC</sequence>
<dbReference type="SUPFAM" id="SSF54495">
    <property type="entry name" value="UBC-like"/>
    <property type="match status" value="1"/>
</dbReference>
<gene>
    <name evidence="9" type="ORF">G6F51_005068</name>
</gene>
<evidence type="ECO:0000259" key="8">
    <source>
        <dbReference type="PROSITE" id="PS50127"/>
    </source>
</evidence>
<evidence type="ECO:0000256" key="5">
    <source>
        <dbReference type="ARBA" id="ARBA00022840"/>
    </source>
</evidence>
<dbReference type="InterPro" id="IPR050113">
    <property type="entry name" value="Ub_conjugating_enzyme"/>
</dbReference>
<organism evidence="9 10">
    <name type="scientific">Rhizopus oryzae</name>
    <name type="common">Mucormycosis agent</name>
    <name type="synonym">Rhizopus arrhizus var. delemar</name>
    <dbReference type="NCBI Taxonomy" id="64495"/>
    <lineage>
        <taxon>Eukaryota</taxon>
        <taxon>Fungi</taxon>
        <taxon>Fungi incertae sedis</taxon>
        <taxon>Mucoromycota</taxon>
        <taxon>Mucoromycotina</taxon>
        <taxon>Mucoromycetes</taxon>
        <taxon>Mucorales</taxon>
        <taxon>Mucorineae</taxon>
        <taxon>Rhizopodaceae</taxon>
        <taxon>Rhizopus</taxon>
    </lineage>
</organism>
<dbReference type="SMART" id="SM00212">
    <property type="entry name" value="UBCc"/>
    <property type="match status" value="1"/>
</dbReference>
<evidence type="ECO:0000256" key="2">
    <source>
        <dbReference type="ARBA" id="ARBA00022679"/>
    </source>
</evidence>
<keyword evidence="4 7" id="KW-0833">Ubl conjugation pathway</keyword>
<dbReference type="AlphaFoldDB" id="A0A9P6YE49"/>
<keyword evidence="2" id="KW-0808">Transferase</keyword>
<evidence type="ECO:0000256" key="1">
    <source>
        <dbReference type="ARBA" id="ARBA00012486"/>
    </source>
</evidence>
<dbReference type="Proteomes" id="UP000717996">
    <property type="component" value="Unassembled WGS sequence"/>
</dbReference>
<evidence type="ECO:0000256" key="6">
    <source>
        <dbReference type="PROSITE-ProRule" id="PRU10133"/>
    </source>
</evidence>
<dbReference type="PROSITE" id="PS50127">
    <property type="entry name" value="UBC_2"/>
    <property type="match status" value="1"/>
</dbReference>
<evidence type="ECO:0000256" key="7">
    <source>
        <dbReference type="RuleBase" id="RU362109"/>
    </source>
</evidence>
<protein>
    <recommendedName>
        <fullName evidence="1">E2 ubiquitin-conjugating enzyme</fullName>
        <ecNumber evidence="1">2.3.2.23</ecNumber>
    </recommendedName>
</protein>
<dbReference type="OrthoDB" id="9978460at2759"/>
<dbReference type="CDD" id="cd23815">
    <property type="entry name" value="UBCc_SpUBC14-like"/>
    <property type="match status" value="1"/>
</dbReference>
<dbReference type="Gene3D" id="3.10.110.10">
    <property type="entry name" value="Ubiquitin Conjugating Enzyme"/>
    <property type="match status" value="1"/>
</dbReference>
<feature type="domain" description="UBC core" evidence="8">
    <location>
        <begin position="1"/>
        <end position="148"/>
    </location>
</feature>
<dbReference type="EMBL" id="JAANIT010000597">
    <property type="protein sequence ID" value="KAG1546115.1"/>
    <property type="molecule type" value="Genomic_DNA"/>
</dbReference>
<comment type="caution">
    <text evidence="9">The sequence shown here is derived from an EMBL/GenBank/DDBJ whole genome shotgun (WGS) entry which is preliminary data.</text>
</comment>
<evidence type="ECO:0000313" key="10">
    <source>
        <dbReference type="Proteomes" id="UP000717996"/>
    </source>
</evidence>
<dbReference type="Pfam" id="PF00179">
    <property type="entry name" value="UQ_con"/>
    <property type="match status" value="1"/>
</dbReference>
<comment type="similarity">
    <text evidence="7">Belongs to the ubiquitin-conjugating enzyme family.</text>
</comment>
<dbReference type="InterPro" id="IPR000608">
    <property type="entry name" value="UBC"/>
</dbReference>
<dbReference type="GO" id="GO:0005524">
    <property type="term" value="F:ATP binding"/>
    <property type="evidence" value="ECO:0007669"/>
    <property type="project" value="UniProtKB-UniRule"/>
</dbReference>
<dbReference type="PANTHER" id="PTHR24067">
    <property type="entry name" value="UBIQUITIN-CONJUGATING ENZYME E2"/>
    <property type="match status" value="1"/>
</dbReference>
<reference evidence="9" key="1">
    <citation type="journal article" date="2020" name="Microb. Genom.">
        <title>Genetic diversity of clinical and environmental Mucorales isolates obtained from an investigation of mucormycosis cases among solid organ transplant recipients.</title>
        <authorList>
            <person name="Nguyen M.H."/>
            <person name="Kaul D."/>
            <person name="Muto C."/>
            <person name="Cheng S.J."/>
            <person name="Richter R.A."/>
            <person name="Bruno V.M."/>
            <person name="Liu G."/>
            <person name="Beyhan S."/>
            <person name="Sundermann A.J."/>
            <person name="Mounaud S."/>
            <person name="Pasculle A.W."/>
            <person name="Nierman W.C."/>
            <person name="Driscoll E."/>
            <person name="Cumbie R."/>
            <person name="Clancy C.J."/>
            <person name="Dupont C.L."/>
        </authorList>
    </citation>
    <scope>NUCLEOTIDE SEQUENCE</scope>
    <source>
        <strain evidence="9">GL16</strain>
    </source>
</reference>
<evidence type="ECO:0000256" key="4">
    <source>
        <dbReference type="ARBA" id="ARBA00022786"/>
    </source>
</evidence>
<evidence type="ECO:0000256" key="3">
    <source>
        <dbReference type="ARBA" id="ARBA00022741"/>
    </source>
</evidence>
<dbReference type="InterPro" id="IPR016135">
    <property type="entry name" value="UBQ-conjugating_enzyme/RWD"/>
</dbReference>
<evidence type="ECO:0000313" key="9">
    <source>
        <dbReference type="EMBL" id="KAG1546115.1"/>
    </source>
</evidence>
<accession>A0A9P6YE49</accession>